<evidence type="ECO:0000256" key="1">
    <source>
        <dbReference type="ARBA" id="ARBA00022603"/>
    </source>
</evidence>
<dbReference type="OrthoDB" id="9800233at2"/>
<dbReference type="PANTHER" id="PTHR43619">
    <property type="entry name" value="S-ADENOSYL-L-METHIONINE-DEPENDENT METHYLTRANSFERASE YKTD-RELATED"/>
    <property type="match status" value="1"/>
</dbReference>
<comment type="caution">
    <text evidence="3">The sequence shown here is derived from an EMBL/GenBank/DDBJ whole genome shotgun (WGS) entry which is preliminary data.</text>
</comment>
<name>A0A6I3SLI5_HELMO</name>
<keyword evidence="2 3" id="KW-0808">Transferase</keyword>
<evidence type="ECO:0000313" key="4">
    <source>
        <dbReference type="Proteomes" id="UP000430670"/>
    </source>
</evidence>
<evidence type="ECO:0000256" key="2">
    <source>
        <dbReference type="ARBA" id="ARBA00022679"/>
    </source>
</evidence>
<dbReference type="GO" id="GO:0008168">
    <property type="term" value="F:methyltransferase activity"/>
    <property type="evidence" value="ECO:0007669"/>
    <property type="project" value="UniProtKB-KW"/>
</dbReference>
<proteinExistence type="predicted"/>
<sequence>MVMTKHNFGVQNTTNKDFSIENASETAYLMAYFRGKESRRHDALFCDPYAELLAGGRGEYLAKSSPYDKHGSLSVSVRTCILDEIILRLIKEYEVDTVLNLGAGLDTRPYRLNLPAIFRWIEVDLPDILVYKEEKLAGVKPVCELYTVRTDLSNDSAAKSLFSEVGLGNKKVLVLSESLLTSLSEENVRTLAESLHQQTNFAWWLMDLMTPALSRLIFQSKVDDVSRFHFEPEEGPAFFATLGWEVAEIRSMVKEAHRLQRETTAAWLSQLLMALVPIPKKKLYRKFDSYVVLLARV</sequence>
<dbReference type="AlphaFoldDB" id="A0A6I3SLI5"/>
<dbReference type="SUPFAM" id="SSF53335">
    <property type="entry name" value="S-adenosyl-L-methionine-dependent methyltransferases"/>
    <property type="match status" value="1"/>
</dbReference>
<dbReference type="GO" id="GO:0032259">
    <property type="term" value="P:methylation"/>
    <property type="evidence" value="ECO:0007669"/>
    <property type="project" value="UniProtKB-KW"/>
</dbReference>
<keyword evidence="1 3" id="KW-0489">Methyltransferase</keyword>
<reference evidence="3 4" key="1">
    <citation type="submission" date="2019-11" db="EMBL/GenBank/DDBJ databases">
        <title>Whole-genome sequence of a the green, strictly anaerobic photosynthetic bacterium Heliobacillus mobilis DSM 6151.</title>
        <authorList>
            <person name="Kyndt J.A."/>
            <person name="Meyer T.E."/>
        </authorList>
    </citation>
    <scope>NUCLEOTIDE SEQUENCE [LARGE SCALE GENOMIC DNA]</scope>
    <source>
        <strain evidence="3 4">DSM 6151</strain>
    </source>
</reference>
<keyword evidence="4" id="KW-1185">Reference proteome</keyword>
<organism evidence="3 4">
    <name type="scientific">Heliobacterium mobile</name>
    <name type="common">Heliobacillus mobilis</name>
    <dbReference type="NCBI Taxonomy" id="28064"/>
    <lineage>
        <taxon>Bacteria</taxon>
        <taxon>Bacillati</taxon>
        <taxon>Bacillota</taxon>
        <taxon>Clostridia</taxon>
        <taxon>Eubacteriales</taxon>
        <taxon>Heliobacteriaceae</taxon>
        <taxon>Heliobacterium</taxon>
    </lineage>
</organism>
<dbReference type="EMBL" id="WNKU01000015">
    <property type="protein sequence ID" value="MTV49793.1"/>
    <property type="molecule type" value="Genomic_DNA"/>
</dbReference>
<dbReference type="InterPro" id="IPR029063">
    <property type="entry name" value="SAM-dependent_MTases_sf"/>
</dbReference>
<dbReference type="Proteomes" id="UP000430670">
    <property type="component" value="Unassembled WGS sequence"/>
</dbReference>
<dbReference type="Gene3D" id="3.40.50.150">
    <property type="entry name" value="Vaccinia Virus protein VP39"/>
    <property type="match status" value="1"/>
</dbReference>
<gene>
    <name evidence="3" type="ORF">GJ688_12505</name>
</gene>
<evidence type="ECO:0000313" key="3">
    <source>
        <dbReference type="EMBL" id="MTV49793.1"/>
    </source>
</evidence>
<dbReference type="PANTHER" id="PTHR43619:SF2">
    <property type="entry name" value="S-ADENOSYL-L-METHIONINE-DEPENDENT METHYLTRANSFERASES SUPERFAMILY PROTEIN"/>
    <property type="match status" value="1"/>
</dbReference>
<protein>
    <submittedName>
        <fullName evidence="3">SAM-dependent methyltransferase</fullName>
    </submittedName>
</protein>
<dbReference type="InterPro" id="IPR007213">
    <property type="entry name" value="Ppm1/Ppm2/Tcmp"/>
</dbReference>
<dbReference type="Pfam" id="PF04072">
    <property type="entry name" value="LCM"/>
    <property type="match status" value="1"/>
</dbReference>
<accession>A0A6I3SLI5</accession>